<feature type="coiled-coil region" evidence="1">
    <location>
        <begin position="450"/>
        <end position="477"/>
    </location>
</feature>
<sequence>MDRSQICLKSIILSGNKLKIFKNSNNNCKRTQRSRDNNQFIMKQGKGDTCLDQEEHWQKNQRIKSMISRTRRKDPKHMKYIRDKYLQNNFSNIGSIVFQDGRSVHEDTSKNDKIIRITESDLSQEISKDCDEQGTQATDYYKNEKPEFNKVQTMQIQKDFSSNLKNGNAKNKYQDLSNKDIKAIKSIYQNIQTPNYAKQRVQRNNEIQMDSFYKSVNNSLLIDSSVTSTTVELKSINYDSSKNTKIFPNVQFNDKGILTQRILPDQKQELNLPSLQREQFSAGSIQLKKRLQHIKLVYDSNEFIENEALIQKRKNSPFSIHQSKIMKDSQYGTGSSISNKNDKETNKNTTSYKDALFSNFSTSNRLSRIGQDKRNRNFQNLNLSSMVSHRKLNSGSARYEVQQPSENSGGFNQSIILRFNASPLQEQQLIKNMQYKERVLLANEKNIFKKQYAAANLQNIEEKNQDIKIEILQQSLRESQKGIRRSFDNLQYRQGSFKPVGNKTGNININQQSSDNLIDVNEKRFQTIQP</sequence>
<dbReference type="EMBL" id="CCKQ01011401">
    <property type="protein sequence ID" value="CDW82969.1"/>
    <property type="molecule type" value="Genomic_DNA"/>
</dbReference>
<dbReference type="InParanoid" id="A0A078AL90"/>
<dbReference type="Proteomes" id="UP000039865">
    <property type="component" value="Unassembled WGS sequence"/>
</dbReference>
<evidence type="ECO:0000256" key="2">
    <source>
        <dbReference type="SAM" id="MobiDB-lite"/>
    </source>
</evidence>
<keyword evidence="4" id="KW-1185">Reference proteome</keyword>
<proteinExistence type="predicted"/>
<evidence type="ECO:0000256" key="1">
    <source>
        <dbReference type="SAM" id="Coils"/>
    </source>
</evidence>
<organism evidence="3 4">
    <name type="scientific">Stylonychia lemnae</name>
    <name type="common">Ciliate</name>
    <dbReference type="NCBI Taxonomy" id="5949"/>
    <lineage>
        <taxon>Eukaryota</taxon>
        <taxon>Sar</taxon>
        <taxon>Alveolata</taxon>
        <taxon>Ciliophora</taxon>
        <taxon>Intramacronucleata</taxon>
        <taxon>Spirotrichea</taxon>
        <taxon>Stichotrichia</taxon>
        <taxon>Sporadotrichida</taxon>
        <taxon>Oxytrichidae</taxon>
        <taxon>Stylonychinae</taxon>
        <taxon>Stylonychia</taxon>
    </lineage>
</organism>
<evidence type="ECO:0000313" key="3">
    <source>
        <dbReference type="EMBL" id="CDW82969.1"/>
    </source>
</evidence>
<name>A0A078AL90_STYLE</name>
<protein>
    <submittedName>
        <fullName evidence="3">Uncharacterized protein</fullName>
    </submittedName>
</protein>
<evidence type="ECO:0000313" key="4">
    <source>
        <dbReference type="Proteomes" id="UP000039865"/>
    </source>
</evidence>
<keyword evidence="1" id="KW-0175">Coiled coil</keyword>
<dbReference type="AlphaFoldDB" id="A0A078AL90"/>
<accession>A0A078AL90</accession>
<gene>
    <name evidence="3" type="primary">Contig1885.g2042</name>
    <name evidence="3" type="ORF">STYLEM_12006</name>
</gene>
<reference evidence="3 4" key="1">
    <citation type="submission" date="2014-06" db="EMBL/GenBank/DDBJ databases">
        <authorList>
            <person name="Swart Estienne"/>
        </authorList>
    </citation>
    <scope>NUCLEOTIDE SEQUENCE [LARGE SCALE GENOMIC DNA]</scope>
    <source>
        <strain evidence="3 4">130c</strain>
    </source>
</reference>
<feature type="region of interest" description="Disordered" evidence="2">
    <location>
        <begin position="322"/>
        <end position="350"/>
    </location>
</feature>